<evidence type="ECO:0000313" key="3">
    <source>
        <dbReference type="WBParaSite" id="Smp_150090.3"/>
    </source>
</evidence>
<dbReference type="AlphaFoldDB" id="A0A5K4ES84"/>
<feature type="transmembrane region" description="Helical" evidence="1">
    <location>
        <begin position="659"/>
        <end position="678"/>
    </location>
</feature>
<feature type="transmembrane region" description="Helical" evidence="1">
    <location>
        <begin position="134"/>
        <end position="160"/>
    </location>
</feature>
<protein>
    <submittedName>
        <fullName evidence="3">Putative monocarboxylate transporter</fullName>
    </submittedName>
</protein>
<accession>A0A5K4ES84</accession>
<dbReference type="Gene3D" id="1.20.1250.20">
    <property type="entry name" value="MFS general substrate transporter like domains"/>
    <property type="match status" value="2"/>
</dbReference>
<proteinExistence type="predicted"/>
<feature type="transmembrane region" description="Helical" evidence="1">
    <location>
        <begin position="718"/>
        <end position="738"/>
    </location>
</feature>
<dbReference type="Proteomes" id="UP000008854">
    <property type="component" value="Unassembled WGS sequence"/>
</dbReference>
<feature type="transmembrane region" description="Helical" evidence="1">
    <location>
        <begin position="199"/>
        <end position="217"/>
    </location>
</feature>
<keyword evidence="1" id="KW-1133">Transmembrane helix</keyword>
<feature type="transmembrane region" description="Helical" evidence="1">
    <location>
        <begin position="166"/>
        <end position="187"/>
    </location>
</feature>
<name>A0A5K4ES84_SCHMA</name>
<dbReference type="GO" id="GO:0008028">
    <property type="term" value="F:monocarboxylic acid transmembrane transporter activity"/>
    <property type="evidence" value="ECO:0007669"/>
    <property type="project" value="TreeGrafter"/>
</dbReference>
<dbReference type="InterPro" id="IPR050327">
    <property type="entry name" value="Proton-linked_MCT"/>
</dbReference>
<reference evidence="2" key="1">
    <citation type="journal article" date="2012" name="PLoS Negl. Trop. Dis.">
        <title>A systematically improved high quality genome and transcriptome of the human blood fluke Schistosoma mansoni.</title>
        <authorList>
            <person name="Protasio A.V."/>
            <person name="Tsai I.J."/>
            <person name="Babbage A."/>
            <person name="Nichol S."/>
            <person name="Hunt M."/>
            <person name="Aslett M.A."/>
            <person name="De Silva N."/>
            <person name="Velarde G.S."/>
            <person name="Anderson T.J."/>
            <person name="Clark R.C."/>
            <person name="Davidson C."/>
            <person name="Dillon G.P."/>
            <person name="Holroyd N.E."/>
            <person name="LoVerde P.T."/>
            <person name="Lloyd C."/>
            <person name="McQuillan J."/>
            <person name="Oliveira G."/>
            <person name="Otto T.D."/>
            <person name="Parker-Manuel S.J."/>
            <person name="Quail M.A."/>
            <person name="Wilson R.A."/>
            <person name="Zerlotini A."/>
            <person name="Dunne D.W."/>
            <person name="Berriman M."/>
        </authorList>
    </citation>
    <scope>NUCLEOTIDE SEQUENCE [LARGE SCALE GENOMIC DNA]</scope>
    <source>
        <strain evidence="2">Puerto Rican</strain>
    </source>
</reference>
<dbReference type="WBParaSite" id="Smp_150090.3">
    <property type="protein sequence ID" value="Smp_150090.3"/>
    <property type="gene ID" value="Smp_150090"/>
</dbReference>
<feature type="transmembrane region" description="Helical" evidence="1">
    <location>
        <begin position="784"/>
        <end position="802"/>
    </location>
</feature>
<feature type="transmembrane region" description="Helical" evidence="1">
    <location>
        <begin position="84"/>
        <end position="101"/>
    </location>
</feature>
<evidence type="ECO:0000313" key="2">
    <source>
        <dbReference type="Proteomes" id="UP000008854"/>
    </source>
</evidence>
<sequence length="843" mass="94193">MIDFIDSKLLNKKSNCGIINKKKKTYQSKTDSGWGWIIVISSFIIQLIIDGTFGGFGVLYLSLRNDQAFVNKNYSQTILSMPGTIQPGFFLCTGAFVSPLIQMFGFRISGCFGALLLGLGMSIASYLTNMHAIIIFYGMITGSAFGILMVCAIVSVNYYFDRYRGLASGLAMSGAGVGTLLVPVFYNWIIPIKGWRSSLLLYSLGASLLTALASLTLKPFITNDSSDDPELTKQSTVIEDSKQTTSDQMLVMKTIPEITYIDDDVIYLPGKNHNRTVDITAIHSDCKPDDSVFDFNGEKKERKLSIGFTDALRQYLLNQKVSDSGTGFLYVSTTGNLDEKTEREKEKETLLATQQKYTYTFIYKRPTDLSETDNDAEDAESMIGSRLWKSSLGFKRQPSSYIHNQSQLCQPAQSNQQQKQNYNKFPNQTTQATVAATHGYIHSSYNLSSTRNSRRRKFPSQIYTLFDKPDAFYSASLTNLNPKITQPFNGYKKSTDSLRAYSKYPIKSKSSLISSETVNKNQINELIDSNISSSLNQQHQEQNHKEFHSLDNSIHKSSNNDIYLKSSIIETSIPEENLLTTNNTENSTEFYTLTSKMNTITQNLGLFGYGIIKLFDLGLFTEPSFLYLVGIGITSQLAYFIPFVYLIDYTVSYGMEQDSAVLVVMILSIFHTLGRITSGIMSNVFHLDSVYLSGLATFGGGLAHVFLVFIIPHTFAWYSIYASIYGLCSGIPIPLIPILLVRFSGLEHLTASFSNLNLLKGIFSMIGPTVAITIVEYTSQKDHLFLVAGVCYIVSALLHLGLCRYSCFAKYSKSSTNKQRTNDYDDTSNFEDPYAKCFPCSFQ</sequence>
<dbReference type="InterPro" id="IPR011701">
    <property type="entry name" value="MFS"/>
</dbReference>
<dbReference type="SUPFAM" id="SSF103473">
    <property type="entry name" value="MFS general substrate transporter"/>
    <property type="match status" value="2"/>
</dbReference>
<organism evidence="2 3">
    <name type="scientific">Schistosoma mansoni</name>
    <name type="common">Blood fluke</name>
    <dbReference type="NCBI Taxonomy" id="6183"/>
    <lineage>
        <taxon>Eukaryota</taxon>
        <taxon>Metazoa</taxon>
        <taxon>Spiralia</taxon>
        <taxon>Lophotrochozoa</taxon>
        <taxon>Platyhelminthes</taxon>
        <taxon>Trematoda</taxon>
        <taxon>Digenea</taxon>
        <taxon>Strigeidida</taxon>
        <taxon>Schistosomatoidea</taxon>
        <taxon>Schistosomatidae</taxon>
        <taxon>Schistosoma</taxon>
    </lineage>
</organism>
<reference evidence="3" key="2">
    <citation type="submission" date="2019-11" db="UniProtKB">
        <authorList>
            <consortium name="WormBaseParasite"/>
        </authorList>
    </citation>
    <scope>IDENTIFICATION</scope>
    <source>
        <strain evidence="3">Puerto Rican</strain>
    </source>
</reference>
<feature type="transmembrane region" description="Helical" evidence="1">
    <location>
        <begin position="690"/>
        <end position="711"/>
    </location>
</feature>
<dbReference type="PANTHER" id="PTHR11360">
    <property type="entry name" value="MONOCARBOXYLATE TRANSPORTER"/>
    <property type="match status" value="1"/>
</dbReference>
<dbReference type="InParanoid" id="A0A5K4ES84"/>
<keyword evidence="1" id="KW-0812">Transmembrane</keyword>
<keyword evidence="2" id="KW-1185">Reference proteome</keyword>
<dbReference type="InterPro" id="IPR036259">
    <property type="entry name" value="MFS_trans_sf"/>
</dbReference>
<keyword evidence="1" id="KW-0472">Membrane</keyword>
<evidence type="ECO:0000256" key="1">
    <source>
        <dbReference type="SAM" id="Phobius"/>
    </source>
</evidence>
<dbReference type="Pfam" id="PF07690">
    <property type="entry name" value="MFS_1"/>
    <property type="match status" value="1"/>
</dbReference>
<feature type="transmembrane region" description="Helical" evidence="1">
    <location>
        <begin position="34"/>
        <end position="63"/>
    </location>
</feature>
<dbReference type="PANTHER" id="PTHR11360:SF286">
    <property type="entry name" value="GH22266P"/>
    <property type="match status" value="1"/>
</dbReference>
<feature type="transmembrane region" description="Helical" evidence="1">
    <location>
        <begin position="625"/>
        <end position="647"/>
    </location>
</feature>
<feature type="transmembrane region" description="Helical" evidence="1">
    <location>
        <begin position="107"/>
        <end position="127"/>
    </location>
</feature>